<dbReference type="Proteomes" id="UP000440578">
    <property type="component" value="Unassembled WGS sequence"/>
</dbReference>
<comment type="caution">
    <text evidence="3">The sequence shown here is derived from an EMBL/GenBank/DDBJ whole genome shotgun (WGS) entry which is preliminary data.</text>
</comment>
<gene>
    <name evidence="3" type="ORF">FJT64_026447</name>
</gene>
<dbReference type="PANTHER" id="PTHR20946:SF0">
    <property type="entry name" value="SANT AND BTB DOMAIN REGULATOR OF CLASS SWITCH RECOMBINATION"/>
    <property type="match status" value="1"/>
</dbReference>
<feature type="region of interest" description="Disordered" evidence="1">
    <location>
        <begin position="68"/>
        <end position="99"/>
    </location>
</feature>
<organism evidence="3 4">
    <name type="scientific">Amphibalanus amphitrite</name>
    <name type="common">Striped barnacle</name>
    <name type="synonym">Balanus amphitrite</name>
    <dbReference type="NCBI Taxonomy" id="1232801"/>
    <lineage>
        <taxon>Eukaryota</taxon>
        <taxon>Metazoa</taxon>
        <taxon>Ecdysozoa</taxon>
        <taxon>Arthropoda</taxon>
        <taxon>Crustacea</taxon>
        <taxon>Multicrustacea</taxon>
        <taxon>Cirripedia</taxon>
        <taxon>Thoracica</taxon>
        <taxon>Thoracicalcarea</taxon>
        <taxon>Balanomorpha</taxon>
        <taxon>Balanoidea</taxon>
        <taxon>Balanidae</taxon>
        <taxon>Amphibalaninae</taxon>
        <taxon>Amphibalanus</taxon>
    </lineage>
</organism>
<sequence length="177" mass="19964">MEEPYPFAALQLLLTSYRLKRWLHLDDEPPPPLPDGCEDVDVGQVQELVETGLLDGLLLHLTEVLGSRPSPAPPLAAGRPRERGPGRGRRRDRDRDQRREFSLAEQDVIITIQLENVDITIHCELAVFGWLIRWLESRSADAAPPEISADVVVSVLSSADFLRMEPLVDECVAFHRR</sequence>
<dbReference type="AlphaFoldDB" id="A0A6A4WBK1"/>
<dbReference type="EMBL" id="VIIS01001183">
    <property type="protein sequence ID" value="KAF0301194.1"/>
    <property type="molecule type" value="Genomic_DNA"/>
</dbReference>
<keyword evidence="4" id="KW-1185">Reference proteome</keyword>
<dbReference type="InterPro" id="IPR045902">
    <property type="entry name" value="SANBR-like"/>
</dbReference>
<evidence type="ECO:0000313" key="3">
    <source>
        <dbReference type="EMBL" id="KAF0301194.1"/>
    </source>
</evidence>
<accession>A0A6A4WBK1</accession>
<feature type="domain" description="SANT and BTB" evidence="2">
    <location>
        <begin position="113"/>
        <end position="172"/>
    </location>
</feature>
<name>A0A6A4WBK1_AMPAM</name>
<evidence type="ECO:0000259" key="2">
    <source>
        <dbReference type="Pfam" id="PF11822"/>
    </source>
</evidence>
<protein>
    <recommendedName>
        <fullName evidence="2">SANT and BTB domain-containing protein</fullName>
    </recommendedName>
</protein>
<dbReference type="InterPro" id="IPR021777">
    <property type="entry name" value="SANBR_BTB"/>
</dbReference>
<reference evidence="3 4" key="1">
    <citation type="submission" date="2019-07" db="EMBL/GenBank/DDBJ databases">
        <title>Draft genome assembly of a fouling barnacle, Amphibalanus amphitrite (Darwin, 1854): The first reference genome for Thecostraca.</title>
        <authorList>
            <person name="Kim W."/>
        </authorList>
    </citation>
    <scope>NUCLEOTIDE SEQUENCE [LARGE SCALE GENOMIC DNA]</scope>
    <source>
        <strain evidence="3">SNU_AA5</strain>
        <tissue evidence="3">Soma without cirri and trophi</tissue>
    </source>
</reference>
<feature type="compositionally biased region" description="Basic and acidic residues" evidence="1">
    <location>
        <begin position="79"/>
        <end position="99"/>
    </location>
</feature>
<evidence type="ECO:0000313" key="4">
    <source>
        <dbReference type="Proteomes" id="UP000440578"/>
    </source>
</evidence>
<dbReference type="Pfam" id="PF11822">
    <property type="entry name" value="BTB_SANBR"/>
    <property type="match status" value="1"/>
</dbReference>
<dbReference type="PANTHER" id="PTHR20946">
    <property type="entry name" value="SANT AND BTB DOMAIN REGULATOR OF CLASS SWITCH RECOMBINATION"/>
    <property type="match status" value="1"/>
</dbReference>
<proteinExistence type="predicted"/>
<evidence type="ECO:0000256" key="1">
    <source>
        <dbReference type="SAM" id="MobiDB-lite"/>
    </source>
</evidence>
<dbReference type="OrthoDB" id="550012at2759"/>